<organism evidence="8">
    <name type="scientific">hydrothermal vent metagenome</name>
    <dbReference type="NCBI Taxonomy" id="652676"/>
    <lineage>
        <taxon>unclassified sequences</taxon>
        <taxon>metagenomes</taxon>
        <taxon>ecological metagenomes</taxon>
    </lineage>
</organism>
<feature type="domain" description="Type II secretion system protein GspF" evidence="7">
    <location>
        <begin position="164"/>
        <end position="287"/>
    </location>
</feature>
<dbReference type="GO" id="GO:0005886">
    <property type="term" value="C:plasma membrane"/>
    <property type="evidence" value="ECO:0007669"/>
    <property type="project" value="UniProtKB-SubCell"/>
</dbReference>
<evidence type="ECO:0000256" key="5">
    <source>
        <dbReference type="ARBA" id="ARBA00023136"/>
    </source>
</evidence>
<gene>
    <name evidence="8" type="ORF">MNBD_ALPHA05-2148</name>
</gene>
<dbReference type="PANTHER" id="PTHR35007:SF1">
    <property type="entry name" value="PILUS ASSEMBLY PROTEIN"/>
    <property type="match status" value="1"/>
</dbReference>
<feature type="transmembrane region" description="Helical" evidence="6">
    <location>
        <begin position="304"/>
        <end position="323"/>
    </location>
</feature>
<name>A0A3B0SG79_9ZZZZ</name>
<dbReference type="PANTHER" id="PTHR35007">
    <property type="entry name" value="INTEGRAL MEMBRANE PROTEIN-RELATED"/>
    <property type="match status" value="1"/>
</dbReference>
<accession>A0A3B0SG79</accession>
<reference evidence="8" key="1">
    <citation type="submission" date="2018-06" db="EMBL/GenBank/DDBJ databases">
        <authorList>
            <person name="Zhirakovskaya E."/>
        </authorList>
    </citation>
    <scope>NUCLEOTIDE SEQUENCE</scope>
</reference>
<protein>
    <submittedName>
        <fullName evidence="8">Flp pilus assembly protein TadB</fullName>
    </submittedName>
</protein>
<dbReference type="EMBL" id="UOEH01000464">
    <property type="protein sequence ID" value="VAW05281.1"/>
    <property type="molecule type" value="Genomic_DNA"/>
</dbReference>
<sequence>MDQQVLIVVGLGVVCFAALAFVLLAPTQKDKSNKRVAALNTGRGSLRGAGAQGNSEAQNKERRKKLTESLAALDDKTKNLKKKQRVSLSQMLEQAGLDMTPKNFYMISAICALVFGFVGLVSGQQLWITGLLFAIGGLGFPRWTVNFLRTRRQKKFIKEFSGAIDVIVRGVKSGLPVNECLKIIAREAPRPVNDEFHMLTEALRIGMTLEQALGRMHERMPVQEVNFFGIVLLIQQTTGGNLAEALGNLSNVLRARKLMEGKIKALSSEAKASAYIIGSLPFLVMGAVQVSSPDYLDPLFSTRMGNFILIGAGTWMLTGIMVMKKMISIKV</sequence>
<keyword evidence="5 6" id="KW-0472">Membrane</keyword>
<evidence type="ECO:0000256" key="3">
    <source>
        <dbReference type="ARBA" id="ARBA00022692"/>
    </source>
</evidence>
<evidence type="ECO:0000259" key="7">
    <source>
        <dbReference type="Pfam" id="PF00482"/>
    </source>
</evidence>
<evidence type="ECO:0000256" key="4">
    <source>
        <dbReference type="ARBA" id="ARBA00022989"/>
    </source>
</evidence>
<keyword evidence="4 6" id="KW-1133">Transmembrane helix</keyword>
<feature type="transmembrane region" description="Helical" evidence="6">
    <location>
        <begin position="104"/>
        <end position="121"/>
    </location>
</feature>
<feature type="transmembrane region" description="Helical" evidence="6">
    <location>
        <begin position="6"/>
        <end position="25"/>
    </location>
</feature>
<dbReference type="AlphaFoldDB" id="A0A3B0SG79"/>
<keyword evidence="3 6" id="KW-0812">Transmembrane</keyword>
<dbReference type="InterPro" id="IPR042094">
    <property type="entry name" value="T2SS_GspF_sf"/>
</dbReference>
<dbReference type="Pfam" id="PF00482">
    <property type="entry name" value="T2SSF"/>
    <property type="match status" value="1"/>
</dbReference>
<feature type="transmembrane region" description="Helical" evidence="6">
    <location>
        <begin position="272"/>
        <end position="292"/>
    </location>
</feature>
<evidence type="ECO:0000313" key="8">
    <source>
        <dbReference type="EMBL" id="VAW05281.1"/>
    </source>
</evidence>
<dbReference type="InterPro" id="IPR018076">
    <property type="entry name" value="T2SS_GspF_dom"/>
</dbReference>
<proteinExistence type="predicted"/>
<keyword evidence="2" id="KW-1003">Cell membrane</keyword>
<evidence type="ECO:0000256" key="6">
    <source>
        <dbReference type="SAM" id="Phobius"/>
    </source>
</evidence>
<feature type="transmembrane region" description="Helical" evidence="6">
    <location>
        <begin position="127"/>
        <end position="145"/>
    </location>
</feature>
<evidence type="ECO:0000256" key="2">
    <source>
        <dbReference type="ARBA" id="ARBA00022475"/>
    </source>
</evidence>
<comment type="subcellular location">
    <subcellularLocation>
        <location evidence="1">Cell membrane</location>
        <topology evidence="1">Multi-pass membrane protein</topology>
    </subcellularLocation>
</comment>
<evidence type="ECO:0000256" key="1">
    <source>
        <dbReference type="ARBA" id="ARBA00004651"/>
    </source>
</evidence>
<dbReference type="Gene3D" id="1.20.81.30">
    <property type="entry name" value="Type II secretion system (T2SS), domain F"/>
    <property type="match status" value="1"/>
</dbReference>